<gene>
    <name evidence="11" type="primary">LOC113793524</name>
</gene>
<organism evidence="10 11">
    <name type="scientific">Dermatophagoides pteronyssinus</name>
    <name type="common">European house dust mite</name>
    <dbReference type="NCBI Taxonomy" id="6956"/>
    <lineage>
        <taxon>Eukaryota</taxon>
        <taxon>Metazoa</taxon>
        <taxon>Ecdysozoa</taxon>
        <taxon>Arthropoda</taxon>
        <taxon>Chelicerata</taxon>
        <taxon>Arachnida</taxon>
        <taxon>Acari</taxon>
        <taxon>Acariformes</taxon>
        <taxon>Sarcoptiformes</taxon>
        <taxon>Astigmata</taxon>
        <taxon>Psoroptidia</taxon>
        <taxon>Analgoidea</taxon>
        <taxon>Pyroglyphidae</taxon>
        <taxon>Dermatophagoidinae</taxon>
        <taxon>Dermatophagoides</taxon>
    </lineage>
</organism>
<keyword evidence="3 8" id="KW-0812">Transmembrane</keyword>
<dbReference type="PANTHER" id="PTHR11662">
    <property type="entry name" value="SOLUTE CARRIER FAMILY 17"/>
    <property type="match status" value="1"/>
</dbReference>
<keyword evidence="6 8" id="KW-0472">Membrane</keyword>
<proteinExistence type="predicted"/>
<dbReference type="GO" id="GO:0015293">
    <property type="term" value="F:symporter activity"/>
    <property type="evidence" value="ECO:0007669"/>
    <property type="project" value="UniProtKB-KW"/>
</dbReference>
<feature type="transmembrane region" description="Helical" evidence="8">
    <location>
        <begin position="204"/>
        <end position="225"/>
    </location>
</feature>
<dbReference type="RefSeq" id="XP_027199371.1">
    <property type="nucleotide sequence ID" value="XM_027343570.1"/>
</dbReference>
<dbReference type="Pfam" id="PF07690">
    <property type="entry name" value="MFS_1"/>
    <property type="match status" value="1"/>
</dbReference>
<dbReference type="Gene3D" id="1.20.1250.20">
    <property type="entry name" value="MFS general substrate transporter like domains"/>
    <property type="match status" value="2"/>
</dbReference>
<comment type="subcellular location">
    <subcellularLocation>
        <location evidence="1">Membrane</location>
        <topology evidence="1">Multi-pass membrane protein</topology>
    </subcellularLocation>
</comment>
<evidence type="ECO:0000313" key="11">
    <source>
        <dbReference type="RefSeq" id="XP_027199371.1"/>
    </source>
</evidence>
<sequence length="628" mass="69770">MMGKNFVDNHAKQQSSPHDNDRGNCDSKISKQQLSLIKSSFFGLRERLKKRYLILLMCMMMNALSYMVRTNINITIVAMVLEDNERVNNTNIHESCPTSLDVTSSNIIDNNLPLSINETFVYDNIKQHYDDVKHYNKNGLELFNWSESLQGTILGAYYYGYILTNFNGGQLAEVVGTGRLLTISIILSSILTLLIPWASFCHPWLLIILRILTGIAQGVVTPAIYQLLSYWIPRNELGLAFGLIPASGYIGAVVTMPSCAFLSQYGFFGGWPSVFYVTGAVGMFSLVPWLCFVYDSPDAHPLITENELIYIKTNSMTQRRDVKIGEKANSWVPWLSIITSKKIWGITISKFCTAWGNLFLMSKLPTYLSQVLNMPITYNSYVNASIYISLGGSMLGWGSVADWVERRQCLGRTTSRKLFQTIALIGSAAFLASIPLFGCQIIPIIVMLNLSMITLGLTAGGDSLIIVDVAPDYSGSIYGFSNSIASLPGFLAPMFVGFMLDLPHDDEMQQWSILFWIGSGIYLFGSLVFILLVDSKPESWGQQRKSQSNALKSNHQHSEKQSKQIESRISESNLLSNTTTSSSYSSSSSSSSASSTSESINSTIVIVEPYSNHGQRSPINDKNYTKNC</sequence>
<dbReference type="OrthoDB" id="2985014at2759"/>
<feature type="transmembrane region" description="Helical" evidence="8">
    <location>
        <begin position="149"/>
        <end position="168"/>
    </location>
</feature>
<dbReference type="PANTHER" id="PTHR11662:SF399">
    <property type="entry name" value="FI19708P1-RELATED"/>
    <property type="match status" value="1"/>
</dbReference>
<dbReference type="InterPro" id="IPR036259">
    <property type="entry name" value="MFS_trans_sf"/>
</dbReference>
<keyword evidence="10" id="KW-1185">Reference proteome</keyword>
<evidence type="ECO:0000256" key="7">
    <source>
        <dbReference type="SAM" id="MobiDB-lite"/>
    </source>
</evidence>
<evidence type="ECO:0000256" key="6">
    <source>
        <dbReference type="ARBA" id="ARBA00023136"/>
    </source>
</evidence>
<dbReference type="OMA" id="EQWNTIF"/>
<evidence type="ECO:0000313" key="10">
    <source>
        <dbReference type="Proteomes" id="UP000515146"/>
    </source>
</evidence>
<dbReference type="AlphaFoldDB" id="A0A6P6Y2R4"/>
<name>A0A6P6Y2R4_DERPT</name>
<dbReference type="FunFam" id="1.20.1250.20:FF:000003">
    <property type="entry name" value="Solute carrier family 17 member 3"/>
    <property type="match status" value="1"/>
</dbReference>
<feature type="transmembrane region" description="Helical" evidence="8">
    <location>
        <begin position="381"/>
        <end position="401"/>
    </location>
</feature>
<feature type="compositionally biased region" description="Polar residues" evidence="7">
    <location>
        <begin position="543"/>
        <end position="553"/>
    </location>
</feature>
<feature type="compositionally biased region" description="Low complexity" evidence="7">
    <location>
        <begin position="570"/>
        <end position="599"/>
    </location>
</feature>
<dbReference type="SUPFAM" id="SSF103473">
    <property type="entry name" value="MFS general substrate transporter"/>
    <property type="match status" value="1"/>
</dbReference>
<dbReference type="Proteomes" id="UP000515146">
    <property type="component" value="Unplaced"/>
</dbReference>
<feature type="transmembrane region" description="Helical" evidence="8">
    <location>
        <begin position="180"/>
        <end position="198"/>
    </location>
</feature>
<feature type="transmembrane region" description="Helical" evidence="8">
    <location>
        <begin position="477"/>
        <end position="500"/>
    </location>
</feature>
<dbReference type="GO" id="GO:0016020">
    <property type="term" value="C:membrane"/>
    <property type="evidence" value="ECO:0007669"/>
    <property type="project" value="UniProtKB-SubCell"/>
</dbReference>
<feature type="transmembrane region" description="Helical" evidence="8">
    <location>
        <begin position="275"/>
        <end position="294"/>
    </location>
</feature>
<reference evidence="11" key="1">
    <citation type="submission" date="2025-08" db="UniProtKB">
        <authorList>
            <consortium name="RefSeq"/>
        </authorList>
    </citation>
    <scope>IDENTIFICATION</scope>
    <source>
        <strain evidence="11">Airmid</strain>
    </source>
</reference>
<keyword evidence="5 8" id="KW-1133">Transmembrane helix</keyword>
<feature type="compositionally biased region" description="Basic and acidic residues" evidence="7">
    <location>
        <begin position="556"/>
        <end position="569"/>
    </location>
</feature>
<dbReference type="PROSITE" id="PS50850">
    <property type="entry name" value="MFS"/>
    <property type="match status" value="1"/>
</dbReference>
<evidence type="ECO:0000256" key="4">
    <source>
        <dbReference type="ARBA" id="ARBA00022847"/>
    </source>
</evidence>
<evidence type="ECO:0000256" key="1">
    <source>
        <dbReference type="ARBA" id="ARBA00004141"/>
    </source>
</evidence>
<feature type="transmembrane region" description="Helical" evidence="8">
    <location>
        <begin position="512"/>
        <end position="533"/>
    </location>
</feature>
<dbReference type="InParanoid" id="A0A6P6Y2R4"/>
<feature type="domain" description="Major facilitator superfamily (MFS) profile" evidence="9">
    <location>
        <begin position="99"/>
        <end position="537"/>
    </location>
</feature>
<feature type="transmembrane region" description="Helical" evidence="8">
    <location>
        <begin position="452"/>
        <end position="470"/>
    </location>
</feature>
<dbReference type="KEGG" id="dpte:113793524"/>
<accession>A0A6P6Y2R4</accession>
<evidence type="ECO:0000256" key="8">
    <source>
        <dbReference type="SAM" id="Phobius"/>
    </source>
</evidence>
<feature type="transmembrane region" description="Helical" evidence="8">
    <location>
        <begin position="422"/>
        <end position="446"/>
    </location>
</feature>
<dbReference type="InterPro" id="IPR011701">
    <property type="entry name" value="MFS"/>
</dbReference>
<evidence type="ECO:0000256" key="2">
    <source>
        <dbReference type="ARBA" id="ARBA00022448"/>
    </source>
</evidence>
<feature type="region of interest" description="Disordered" evidence="7">
    <location>
        <begin position="543"/>
        <end position="599"/>
    </location>
</feature>
<evidence type="ECO:0000256" key="5">
    <source>
        <dbReference type="ARBA" id="ARBA00022989"/>
    </source>
</evidence>
<protein>
    <submittedName>
        <fullName evidence="11">Uncharacterized transporter slc-17.2-like</fullName>
    </submittedName>
</protein>
<keyword evidence="4" id="KW-0769">Symport</keyword>
<keyword evidence="2" id="KW-0813">Transport</keyword>
<dbReference type="GO" id="GO:0006820">
    <property type="term" value="P:monoatomic anion transport"/>
    <property type="evidence" value="ECO:0007669"/>
    <property type="project" value="TreeGrafter"/>
</dbReference>
<feature type="region of interest" description="Disordered" evidence="7">
    <location>
        <begin position="1"/>
        <end position="25"/>
    </location>
</feature>
<feature type="transmembrane region" description="Helical" evidence="8">
    <location>
        <begin position="237"/>
        <end position="263"/>
    </location>
</feature>
<feature type="transmembrane region" description="Helical" evidence="8">
    <location>
        <begin position="52"/>
        <end position="69"/>
    </location>
</feature>
<evidence type="ECO:0000259" key="9">
    <source>
        <dbReference type="PROSITE" id="PS50850"/>
    </source>
</evidence>
<dbReference type="InterPro" id="IPR050382">
    <property type="entry name" value="MFS_Na/Anion_cotransporter"/>
</dbReference>
<evidence type="ECO:0000256" key="3">
    <source>
        <dbReference type="ARBA" id="ARBA00022692"/>
    </source>
</evidence>
<dbReference type="InterPro" id="IPR020846">
    <property type="entry name" value="MFS_dom"/>
</dbReference>